<accession>A0ABY1R032</accession>
<proteinExistence type="predicted"/>
<evidence type="ECO:0000313" key="2">
    <source>
        <dbReference type="EMBL" id="SMP82724.1"/>
    </source>
</evidence>
<feature type="coiled-coil region" evidence="1">
    <location>
        <begin position="40"/>
        <end position="81"/>
    </location>
</feature>
<keyword evidence="1" id="KW-0175">Coiled coil</keyword>
<dbReference type="RefSeq" id="WP_283407227.1">
    <property type="nucleotide sequence ID" value="NZ_FXUI01000028.1"/>
</dbReference>
<reference evidence="2 3" key="1">
    <citation type="submission" date="2017-05" db="EMBL/GenBank/DDBJ databases">
        <authorList>
            <person name="Varghese N."/>
            <person name="Submissions S."/>
        </authorList>
    </citation>
    <scope>NUCLEOTIDE SEQUENCE [LARGE SCALE GENOMIC DNA]</scope>
    <source>
        <strain evidence="2 3">SM16</strain>
    </source>
</reference>
<dbReference type="EMBL" id="FXUI01000028">
    <property type="protein sequence ID" value="SMP82724.1"/>
    <property type="molecule type" value="Genomic_DNA"/>
</dbReference>
<evidence type="ECO:0000313" key="3">
    <source>
        <dbReference type="Proteomes" id="UP001157910"/>
    </source>
</evidence>
<gene>
    <name evidence="2" type="ORF">SAMN06296065_1283</name>
</gene>
<name>A0ABY1R032_9SPHN</name>
<evidence type="ECO:0000256" key="1">
    <source>
        <dbReference type="SAM" id="Coils"/>
    </source>
</evidence>
<sequence length="220" mass="24404">MKITNIDPIVNMVLNPLTPEEAAVSGFRVMHQEAAQYGGLEHMLSRSKDLLQRIEQLNKEIEALKDRAGAAERALTEARKACRSIAAEQALKTESELTQRFAMAVRKMISRDDQKKPAIDIQVPRNPAKVRVSGKSAASSPARSVRRVTAKKRRGADSEELVLNLLTKQWKCISTLRRQANRNGFTGSEGTIRFAAERLTDAGKAVEGQDHEGRIAYRAV</sequence>
<organism evidence="2 3">
    <name type="scientific">Novosphingobium panipatense</name>
    <dbReference type="NCBI Taxonomy" id="428991"/>
    <lineage>
        <taxon>Bacteria</taxon>
        <taxon>Pseudomonadati</taxon>
        <taxon>Pseudomonadota</taxon>
        <taxon>Alphaproteobacteria</taxon>
        <taxon>Sphingomonadales</taxon>
        <taxon>Sphingomonadaceae</taxon>
        <taxon>Novosphingobium</taxon>
    </lineage>
</organism>
<dbReference type="Proteomes" id="UP001157910">
    <property type="component" value="Unassembled WGS sequence"/>
</dbReference>
<comment type="caution">
    <text evidence="2">The sequence shown here is derived from an EMBL/GenBank/DDBJ whole genome shotgun (WGS) entry which is preliminary data.</text>
</comment>
<protein>
    <submittedName>
        <fullName evidence="2">Uncharacterized protein</fullName>
    </submittedName>
</protein>
<keyword evidence="3" id="KW-1185">Reference proteome</keyword>